<dbReference type="PROSITE" id="PS51737">
    <property type="entry name" value="RECOMBINASE_DNA_BIND"/>
    <property type="match status" value="1"/>
</dbReference>
<sequence length="538" mass="59347">MSVQGRTVRCAIYTRKSTEEGLEQDYNSLHAQRDACAAYVSSQTGEGWTLLPEIYDDGGFSGGNMDRPALKRLMAEIEAGRIDVVVVYKVDRLTRSLPDFSKIVEVLDKAGASFVSVTQAFNTTTSMGRLTLNVLLSFAQFEREVTGERIRDKIAASKKKGLWMGGRPILGYDPDSRTLKINAEEAPVIRWMFTRYLELRSANRLVQELAEKGVVTKRWTSRAGEPQGGLPIERGGAYHMLRNPIYVGDIPHKDLVYPGQHPGLIDRETFDAVQALLDTTRRTRKPAKPRPAHTGAPLTGLMFDSVGNVMSPVSSPRKGGATYRYYVSTALQKGSPRKAGLHPRISAPVIESAVETALKPLFPGVVIPDWAIMRDVIARIEILREEALIILDTQRCIEMIDTPSGRLVFQHLERRGDAPILRLSVATTRRGAVSIAGPGGSPAIHAPKMDPALSAALVRAEAWKAKLLSGRSANLAEIAEAEGVTLTYVTRVLRVAFLAPDLKRAILDGAQSDRLTLEDVMRNDLVLDWSEQRRRYVA</sequence>
<dbReference type="PANTHER" id="PTHR30461">
    <property type="entry name" value="DNA-INVERTASE FROM LAMBDOID PROPHAGE"/>
    <property type="match status" value="1"/>
</dbReference>
<dbReference type="InterPro" id="IPR038109">
    <property type="entry name" value="DNA_bind_recomb_sf"/>
</dbReference>
<evidence type="ECO:0000313" key="3">
    <source>
        <dbReference type="EMBL" id="MBB5771706.1"/>
    </source>
</evidence>
<dbReference type="Proteomes" id="UP000556201">
    <property type="component" value="Unassembled WGS sequence"/>
</dbReference>
<dbReference type="GO" id="GO:0000150">
    <property type="term" value="F:DNA strand exchange activity"/>
    <property type="evidence" value="ECO:0007669"/>
    <property type="project" value="InterPro"/>
</dbReference>
<dbReference type="Gene3D" id="3.90.1750.20">
    <property type="entry name" value="Putative Large Serine Recombinase, Chain B, Domain 2"/>
    <property type="match status" value="1"/>
</dbReference>
<dbReference type="SMART" id="SM00857">
    <property type="entry name" value="Resolvase"/>
    <property type="match status" value="1"/>
</dbReference>
<dbReference type="InterPro" id="IPR011109">
    <property type="entry name" value="DNA_bind_recombinase_dom"/>
</dbReference>
<evidence type="ECO:0000259" key="2">
    <source>
        <dbReference type="PROSITE" id="PS51737"/>
    </source>
</evidence>
<dbReference type="InterPro" id="IPR036162">
    <property type="entry name" value="Resolvase-like_N_sf"/>
</dbReference>
<comment type="caution">
    <text evidence="3">The sequence shown here is derived from an EMBL/GenBank/DDBJ whole genome shotgun (WGS) entry which is preliminary data.</text>
</comment>
<evidence type="ECO:0000313" key="4">
    <source>
        <dbReference type="Proteomes" id="UP000556201"/>
    </source>
</evidence>
<dbReference type="InterPro" id="IPR050639">
    <property type="entry name" value="SSR_resolvase"/>
</dbReference>
<accession>A0A7W9FUF9</accession>
<reference evidence="3 4" key="1">
    <citation type="submission" date="2020-08" db="EMBL/GenBank/DDBJ databases">
        <title>Functional genomics of gut bacteria from endangered species of beetles.</title>
        <authorList>
            <person name="Carlos-Shanley C."/>
        </authorList>
    </citation>
    <scope>NUCLEOTIDE SEQUENCE [LARGE SCALE GENOMIC DNA]</scope>
    <source>
        <strain evidence="3 4">S00192</strain>
    </source>
</reference>
<dbReference type="GO" id="GO:0003677">
    <property type="term" value="F:DNA binding"/>
    <property type="evidence" value="ECO:0007669"/>
    <property type="project" value="InterPro"/>
</dbReference>
<name>A0A7W9FUF9_BREVE</name>
<organism evidence="3 4">
    <name type="scientific">Brevundimonas vesicularis</name>
    <name type="common">Pseudomonas vesicularis</name>
    <dbReference type="NCBI Taxonomy" id="41276"/>
    <lineage>
        <taxon>Bacteria</taxon>
        <taxon>Pseudomonadati</taxon>
        <taxon>Pseudomonadota</taxon>
        <taxon>Alphaproteobacteria</taxon>
        <taxon>Caulobacterales</taxon>
        <taxon>Caulobacteraceae</taxon>
        <taxon>Brevundimonas</taxon>
    </lineage>
</organism>
<dbReference type="SUPFAM" id="SSF53041">
    <property type="entry name" value="Resolvase-like"/>
    <property type="match status" value="1"/>
</dbReference>
<feature type="domain" description="Recombinase" evidence="2">
    <location>
        <begin position="169"/>
        <end position="283"/>
    </location>
</feature>
<dbReference type="Gene3D" id="3.40.50.1390">
    <property type="entry name" value="Resolvase, N-terminal catalytic domain"/>
    <property type="match status" value="1"/>
</dbReference>
<dbReference type="CDD" id="cd03768">
    <property type="entry name" value="SR_ResInv"/>
    <property type="match status" value="1"/>
</dbReference>
<feature type="domain" description="Resolvase/invertase-type recombinase catalytic" evidence="1">
    <location>
        <begin position="9"/>
        <end position="161"/>
    </location>
</feature>
<evidence type="ECO:0000259" key="1">
    <source>
        <dbReference type="PROSITE" id="PS51736"/>
    </source>
</evidence>
<dbReference type="SUPFAM" id="SSF109709">
    <property type="entry name" value="KorB DNA-binding domain-like"/>
    <property type="match status" value="1"/>
</dbReference>
<dbReference type="AlphaFoldDB" id="A0A7W9FUF9"/>
<proteinExistence type="predicted"/>
<dbReference type="PANTHER" id="PTHR30461:SF23">
    <property type="entry name" value="DNA RECOMBINASE-RELATED"/>
    <property type="match status" value="1"/>
</dbReference>
<dbReference type="InterPro" id="IPR006119">
    <property type="entry name" value="Resolv_N"/>
</dbReference>
<gene>
    <name evidence="3" type="ORF">HNP47_001710</name>
</gene>
<protein>
    <submittedName>
        <fullName evidence="3">DNA invertase Pin-like site-specific DNA recombinase</fullName>
    </submittedName>
</protein>
<dbReference type="PROSITE" id="PS51736">
    <property type="entry name" value="RECOMBINASES_3"/>
    <property type="match status" value="1"/>
</dbReference>
<dbReference type="Pfam" id="PF07508">
    <property type="entry name" value="Recombinase"/>
    <property type="match status" value="1"/>
</dbReference>
<dbReference type="EMBL" id="JACHLJ010000002">
    <property type="protein sequence ID" value="MBB5771706.1"/>
    <property type="molecule type" value="Genomic_DNA"/>
</dbReference>
<dbReference type="Pfam" id="PF00239">
    <property type="entry name" value="Resolvase"/>
    <property type="match status" value="1"/>
</dbReference>
<dbReference type="RefSeq" id="WP_184279201.1">
    <property type="nucleotide sequence ID" value="NZ_JACHLJ010000002.1"/>
</dbReference>